<dbReference type="Proteomes" id="UP000008461">
    <property type="component" value="Chromosome"/>
</dbReference>
<gene>
    <name evidence="1" type="ordered locus">Halhy_6267</name>
</gene>
<sequence>MSAAQLKTEIHEYLDAVKDETFLKVVHSMLNTYVQENQIIVGYRPNNQSITQDELIEELLASEAAIERGEFLTIDQLIEES</sequence>
<organism evidence="1 2">
    <name type="scientific">Haliscomenobacter hydrossis (strain ATCC 27775 / DSM 1100 / LMG 10767 / O)</name>
    <dbReference type="NCBI Taxonomy" id="760192"/>
    <lineage>
        <taxon>Bacteria</taxon>
        <taxon>Pseudomonadati</taxon>
        <taxon>Bacteroidota</taxon>
        <taxon>Saprospiria</taxon>
        <taxon>Saprospirales</taxon>
        <taxon>Haliscomenobacteraceae</taxon>
        <taxon>Haliscomenobacter</taxon>
    </lineage>
</organism>
<protein>
    <submittedName>
        <fullName evidence="1">Uncharacterized protein</fullName>
    </submittedName>
</protein>
<keyword evidence="2" id="KW-1185">Reference proteome</keyword>
<dbReference type="EMBL" id="CP002691">
    <property type="protein sequence ID" value="AEE54087.1"/>
    <property type="molecule type" value="Genomic_DNA"/>
</dbReference>
<evidence type="ECO:0000313" key="1">
    <source>
        <dbReference type="EMBL" id="AEE54087.1"/>
    </source>
</evidence>
<reference evidence="1 2" key="1">
    <citation type="journal article" date="2011" name="Stand. Genomic Sci.">
        <title>Complete genome sequence of Haliscomenobacter hydrossis type strain (O).</title>
        <authorList>
            <consortium name="US DOE Joint Genome Institute (JGI-PGF)"/>
            <person name="Daligault H."/>
            <person name="Lapidus A."/>
            <person name="Zeytun A."/>
            <person name="Nolan M."/>
            <person name="Lucas S."/>
            <person name="Del Rio T.G."/>
            <person name="Tice H."/>
            <person name="Cheng J.F."/>
            <person name="Tapia R."/>
            <person name="Han C."/>
            <person name="Goodwin L."/>
            <person name="Pitluck S."/>
            <person name="Liolios K."/>
            <person name="Pagani I."/>
            <person name="Ivanova N."/>
            <person name="Huntemann M."/>
            <person name="Mavromatis K."/>
            <person name="Mikhailova N."/>
            <person name="Pati A."/>
            <person name="Chen A."/>
            <person name="Palaniappan K."/>
            <person name="Land M."/>
            <person name="Hauser L."/>
            <person name="Brambilla E.M."/>
            <person name="Rohde M."/>
            <person name="Verbarg S."/>
            <person name="Goker M."/>
            <person name="Bristow J."/>
            <person name="Eisen J.A."/>
            <person name="Markowitz V."/>
            <person name="Hugenholtz P."/>
            <person name="Kyrpides N.C."/>
            <person name="Klenk H.P."/>
            <person name="Woyke T."/>
        </authorList>
    </citation>
    <scope>NUCLEOTIDE SEQUENCE [LARGE SCALE GENOMIC DNA]</scope>
    <source>
        <strain evidence="2">ATCC 27775 / DSM 1100 / LMG 10767 / O</strain>
    </source>
</reference>
<dbReference type="KEGG" id="hhy:Halhy_6267"/>
<dbReference type="STRING" id="760192.Halhy_6267"/>
<dbReference type="HOGENOM" id="CLU_2569092_0_0_10"/>
<proteinExistence type="predicted"/>
<dbReference type="RefSeq" id="WP_013768608.1">
    <property type="nucleotide sequence ID" value="NC_015510.1"/>
</dbReference>
<dbReference type="AlphaFoldDB" id="F4L669"/>
<accession>F4L669</accession>
<reference key="2">
    <citation type="submission" date="2011-04" db="EMBL/GenBank/DDBJ databases">
        <title>Complete sequence of chromosome of Haliscomenobacter hydrossis DSM 1100.</title>
        <authorList>
            <consortium name="US DOE Joint Genome Institute (JGI-PGF)"/>
            <person name="Lucas S."/>
            <person name="Han J."/>
            <person name="Lapidus A."/>
            <person name="Bruce D."/>
            <person name="Goodwin L."/>
            <person name="Pitluck S."/>
            <person name="Peters L."/>
            <person name="Kyrpides N."/>
            <person name="Mavromatis K."/>
            <person name="Ivanova N."/>
            <person name="Ovchinnikova G."/>
            <person name="Pagani I."/>
            <person name="Daligault H."/>
            <person name="Detter J.C."/>
            <person name="Han C."/>
            <person name="Land M."/>
            <person name="Hauser L."/>
            <person name="Markowitz V."/>
            <person name="Cheng J.-F."/>
            <person name="Hugenholtz P."/>
            <person name="Woyke T."/>
            <person name="Wu D."/>
            <person name="Verbarg S."/>
            <person name="Frueling A."/>
            <person name="Brambilla E."/>
            <person name="Klenk H.-P."/>
            <person name="Eisen J.A."/>
        </authorList>
    </citation>
    <scope>NUCLEOTIDE SEQUENCE</scope>
    <source>
        <strain>DSM 1100</strain>
    </source>
</reference>
<evidence type="ECO:0000313" key="2">
    <source>
        <dbReference type="Proteomes" id="UP000008461"/>
    </source>
</evidence>
<name>F4L669_HALH1</name>